<dbReference type="SMART" id="SM00014">
    <property type="entry name" value="acidPPc"/>
    <property type="match status" value="1"/>
</dbReference>
<dbReference type="InterPro" id="IPR036938">
    <property type="entry name" value="PAP2/HPO_sf"/>
</dbReference>
<dbReference type="SUPFAM" id="SSF48317">
    <property type="entry name" value="Acid phosphatase/Vanadium-dependent haloperoxidase"/>
    <property type="match status" value="1"/>
</dbReference>
<feature type="transmembrane region" description="Helical" evidence="2">
    <location>
        <begin position="292"/>
        <end position="313"/>
    </location>
</feature>
<dbReference type="InterPro" id="IPR054476">
    <property type="entry name" value="Ltn1_N"/>
</dbReference>
<keyword evidence="2" id="KW-1133">Transmembrane helix</keyword>
<evidence type="ECO:0000256" key="1">
    <source>
        <dbReference type="SAM" id="MobiDB-lite"/>
    </source>
</evidence>
<dbReference type="Pfam" id="PF22958">
    <property type="entry name" value="Ltn1_1st"/>
    <property type="match status" value="1"/>
</dbReference>
<proteinExistence type="predicted"/>
<evidence type="ECO:0000256" key="2">
    <source>
        <dbReference type="SAM" id="Phobius"/>
    </source>
</evidence>
<evidence type="ECO:0000259" key="3">
    <source>
        <dbReference type="SMART" id="SM00014"/>
    </source>
</evidence>
<dbReference type="EMBL" id="SSOP01000305">
    <property type="protein sequence ID" value="KAB5589186.1"/>
    <property type="molecule type" value="Genomic_DNA"/>
</dbReference>
<feature type="transmembrane region" description="Helical" evidence="2">
    <location>
        <begin position="381"/>
        <end position="402"/>
    </location>
</feature>
<feature type="compositionally biased region" description="Pro residues" evidence="1">
    <location>
        <begin position="8"/>
        <end position="20"/>
    </location>
</feature>
<feature type="region of interest" description="Disordered" evidence="1">
    <location>
        <begin position="559"/>
        <end position="584"/>
    </location>
</feature>
<dbReference type="GO" id="GO:0043023">
    <property type="term" value="F:ribosomal large subunit binding"/>
    <property type="evidence" value="ECO:0007669"/>
    <property type="project" value="TreeGrafter"/>
</dbReference>
<protein>
    <submittedName>
        <fullName evidence="4">E3 ubiquitin-protein ligase</fullName>
    </submittedName>
</protein>
<evidence type="ECO:0000313" key="4">
    <source>
        <dbReference type="EMBL" id="KAB5589186.1"/>
    </source>
</evidence>
<evidence type="ECO:0000313" key="5">
    <source>
        <dbReference type="Proteomes" id="UP000383932"/>
    </source>
</evidence>
<feature type="domain" description="Phosphatidic acid phosphatase type 2/haloperoxidase" evidence="3">
    <location>
        <begin position="160"/>
        <end position="284"/>
    </location>
</feature>
<dbReference type="GO" id="GO:0072344">
    <property type="term" value="P:rescue of stalled ribosome"/>
    <property type="evidence" value="ECO:0007669"/>
    <property type="project" value="TreeGrafter"/>
</dbReference>
<dbReference type="SUPFAM" id="SSF48371">
    <property type="entry name" value="ARM repeat"/>
    <property type="match status" value="1"/>
</dbReference>
<dbReference type="OrthoDB" id="6108at2759"/>
<dbReference type="CDD" id="cd03388">
    <property type="entry name" value="PAP2_SPPase1"/>
    <property type="match status" value="1"/>
</dbReference>
<dbReference type="Pfam" id="PF22999">
    <property type="entry name" value="LTN1_E3_ligase_6th"/>
    <property type="match status" value="1"/>
</dbReference>
<dbReference type="PANTHER" id="PTHR12389">
    <property type="entry name" value="ZINC FINGER PROTEIN 294"/>
    <property type="match status" value="1"/>
</dbReference>
<feature type="compositionally biased region" description="Polar residues" evidence="1">
    <location>
        <begin position="38"/>
        <end position="48"/>
    </location>
</feature>
<feature type="compositionally biased region" description="Acidic residues" evidence="1">
    <location>
        <begin position="970"/>
        <end position="982"/>
    </location>
</feature>
<dbReference type="GO" id="GO:1990116">
    <property type="term" value="P:ribosome-associated ubiquitin-dependent protein catabolic process"/>
    <property type="evidence" value="ECO:0007669"/>
    <property type="project" value="InterPro"/>
</dbReference>
<dbReference type="InterPro" id="IPR054477">
    <property type="entry name" value="LTN1_E3_ligase_6th"/>
</dbReference>
<dbReference type="GO" id="GO:1990112">
    <property type="term" value="C:RQC complex"/>
    <property type="evidence" value="ECO:0007669"/>
    <property type="project" value="InterPro"/>
</dbReference>
<comment type="caution">
    <text evidence="4">The sequence shown here is derived from an EMBL/GenBank/DDBJ whole genome shotgun (WGS) entry which is preliminary data.</text>
</comment>
<dbReference type="Proteomes" id="UP000383932">
    <property type="component" value="Unassembled WGS sequence"/>
</dbReference>
<dbReference type="InterPro" id="IPR016024">
    <property type="entry name" value="ARM-type_fold"/>
</dbReference>
<dbReference type="InterPro" id="IPR054478">
    <property type="entry name" value="LTN1_UBC"/>
</dbReference>
<dbReference type="GO" id="GO:0005829">
    <property type="term" value="C:cytosol"/>
    <property type="evidence" value="ECO:0007669"/>
    <property type="project" value="TreeGrafter"/>
</dbReference>
<dbReference type="Pfam" id="PF01569">
    <property type="entry name" value="PAP2"/>
    <property type="match status" value="1"/>
</dbReference>
<feature type="region of interest" description="Disordered" evidence="1">
    <location>
        <begin position="966"/>
        <end position="991"/>
    </location>
</feature>
<dbReference type="Gene3D" id="1.20.144.10">
    <property type="entry name" value="Phosphatidic acid phosphatase type 2/haloperoxidase"/>
    <property type="match status" value="1"/>
</dbReference>
<dbReference type="Pfam" id="PF23009">
    <property type="entry name" value="UBC_like"/>
    <property type="match status" value="1"/>
</dbReference>
<keyword evidence="5" id="KW-1185">Reference proteome</keyword>
<feature type="transmembrane region" description="Helical" evidence="2">
    <location>
        <begin position="325"/>
        <end position="346"/>
    </location>
</feature>
<keyword evidence="2" id="KW-0472">Membrane</keyword>
<reference evidence="4 5" key="1">
    <citation type="journal article" date="2019" name="Fungal Biol. Biotechnol.">
        <title>Draft genome sequence of fastidious pathogen Ceratobasidium theobromae, which causes vascular-streak dieback in Theobroma cacao.</title>
        <authorList>
            <person name="Ali S.S."/>
            <person name="Asman A."/>
            <person name="Shao J."/>
            <person name="Firmansyah A.P."/>
            <person name="Susilo A.W."/>
            <person name="Rosmana A."/>
            <person name="McMahon P."/>
            <person name="Junaid M."/>
            <person name="Guest D."/>
            <person name="Kheng T.Y."/>
            <person name="Meinhardt L.W."/>
            <person name="Bailey B.A."/>
        </authorList>
    </citation>
    <scope>NUCLEOTIDE SEQUENCE [LARGE SCALE GENOMIC DNA]</scope>
    <source>
        <strain evidence="4 5">CT2</strain>
    </source>
</reference>
<dbReference type="GO" id="GO:0061630">
    <property type="term" value="F:ubiquitin protein ligase activity"/>
    <property type="evidence" value="ECO:0007669"/>
    <property type="project" value="InterPro"/>
</dbReference>
<gene>
    <name evidence="4" type="ORF">CTheo_7373</name>
</gene>
<name>A0A5N5QCL9_9AGAM</name>
<organism evidence="4 5">
    <name type="scientific">Ceratobasidium theobromae</name>
    <dbReference type="NCBI Taxonomy" id="1582974"/>
    <lineage>
        <taxon>Eukaryota</taxon>
        <taxon>Fungi</taxon>
        <taxon>Dikarya</taxon>
        <taxon>Basidiomycota</taxon>
        <taxon>Agaricomycotina</taxon>
        <taxon>Agaricomycetes</taxon>
        <taxon>Cantharellales</taxon>
        <taxon>Ceratobasidiaceae</taxon>
        <taxon>Ceratobasidium</taxon>
    </lineage>
</organism>
<dbReference type="InterPro" id="IPR000326">
    <property type="entry name" value="PAP2/HPO"/>
</dbReference>
<dbReference type="InterPro" id="IPR039795">
    <property type="entry name" value="LTN1/Rkr1"/>
</dbReference>
<keyword evidence="2" id="KW-0812">Transmembrane</keyword>
<accession>A0A5N5QCL9</accession>
<feature type="transmembrane region" description="Helical" evidence="2">
    <location>
        <begin position="238"/>
        <end position="257"/>
    </location>
</feature>
<feature type="transmembrane region" description="Helical" evidence="2">
    <location>
        <begin position="525"/>
        <end position="543"/>
    </location>
</feature>
<feature type="region of interest" description="Disordered" evidence="1">
    <location>
        <begin position="1"/>
        <end position="57"/>
    </location>
</feature>
<sequence length="2233" mass="247150">MMKTSSPASPPSALPFPPAPTRVKFHLEDTLISPEPSPLSSAYNSDSEPANGARTGVNVGLDANEKFSLNSQIAATVDTLDDAPGTLPDEYYDAAMAPWRAAIRRRLVKNLKYESEWIGSMQRKIRKPFLDTYFVYTSSLGTHTFFMIVLPTFFFFGYPAAGVGLLHVLAAGVYFSSLIKDLICSPRPFEPTVTRLTVGTHHLEYGFPSTHSTNSVSIALYLHTLAGMALTNDTITPFTYHSIQVFLVIYAFSIVFGRLYCAMHSFTDCAAGVTVGTAIWAAQLRWGDAFDAWVSANGWAVPIVVLLTGLFLVHRHAEPVDDCPCFEDAIAFVSVVMGVTIARWYFARFILAPAHLYTWSEYFVSRTPGSSFATSWDVGMFALYAVLKMIVGISAIFVWRIVAKKVLLTILPPIYRAVSREVGPLPTRRWYTPATDYSEVPADAAHLRAVPSVIDLPSKAGVVTSGVLPRAHVYRITEAESKQRVGKGRPMGKGMQMVEYEIVPNENTVREEKVKHYDADVLTKVGVYMGIGAIAAGAIPVLFEKLAWGAAHDPSITIAPAAKSQGKGKGKGKNKEPRVKQYIPPPKHKPLIEDPIESLAISSLLPSSMVLCFKGLSKKDPVTKTKALEELSNTLGDESWIAALPVWVSDYVMVECLFMVVVLPQLWHFVPLSVHPSRRLRELTATLHSKLFEQSSIRDELQSLILRDPAVASFLAAWALGSNDIIPGIAGTLKSSWDSNILWRLDSSDNTLIEISDHVDDMLSSILQAVVDPDQLYRQFAPLLARSTKDGVESSDATSVSEDIQDRDARIRTTGLNTLGWMLNEPPTVVFPTLLPMIAQLFSSNLLVGTILCPLAQPPFLPNSAVEEPNDQLSWGHNQRGVRIAGWNFVKQMVKYLQRNVVVPEHDEPHLSLKPLFLSNLGVTALRSAWVETDAGVRSSMWEGFLPLITVFAEVWNSPTLLLVKPSGNDESDSDTEEEDDDIQHKADQKSTSTISSGQLAYADFLHFLEIGCHGSAIQSYPAIVVVLSSLPTTVFPYERGNLERFFASFWAAYDGKALNVLPRDREATFGAFLSSFLECAVFISQKLNSVSTGSQNSGPSTKDISRNDLELVPLSWVASIFTELVAGDLSQTISLDTAGVLVGGSVKKLEQINSELTERAWVSLWEPIFYQSRPDQTRNVIKLLAAMGSVIHGGVSGGKIDAILRKKAWVDSAEIDNPDPLADQAQILGWLWEYLDLSRAPWLVEITSEVLNVDLMERLIRSGNSRGISHLLPQFINVSVASDDVRQTAWTQFIQAVIQTSGFEFLRNVLQSDRIVLPRPIGDTALHPICNYWVIETAQGKADHLLDLTAIIVHWGGQSQASKILESVVNTFISTGKELLFSLEGTLSITRLGPITQVLTGVLASGKSEEFWTWPNLDLAEMGSLLLLLPVLLDHSSPQSHGYTNDKPWKLWSLRASSELQSAAFTRAKDFIRSLLTNCATGLSASDVLALATLSPLRMNERTILLEILPSELEFNRELGDLNDNPSIVLAEADPLVNLDEREPTSLALTSYDKEGFSKYVRLGSALTLLLLEDRQLAREKLWTFRHLVALQQLCSDFVSASFWPSDAFMQGSQDKVHSLLGQIAPLVIYLGNSLLVDHPMEWHKQLISQLQRPFSGSAALEDDQDVVNQAFSTVAQGSPSSRDLRLLRRIMQYVLRDTEPDILDLWAGFASSTYGQYPEAASAIGSVLAARGIESPRLDRWRNEIASRIPGVLAKAINKGGLPLLRTLNCLAPPPDSGIIFLPQQRTVFLIQALQTWMSSDEELDSSLELLVTTTLNHFLPILQTVPGAHWEFIFDVLEANLGVEGSSTNLYLLLQTLRAISSIQDLVHTNRTLRDVWKPRQHDVFQGVLKLFLAADDDHEGSETRDKYNACLADVVQMSPLEQVQAGLFDQLLSLTSSQHIPIKTTAHHLARRSIAHITEQRVVEVAVTISSDINEENNPSNETTFELPQVLIKQLTAPSTNHTDPVDDHVNRLLSWWIALDFFENTSLKLKQGYIDQLRKLDIVKVSLIPCLFGLLKIGVGGEKPFNLTSWYVEEFYLNYYDTSFSCAPNVLAAHIFFKALKCIPALIRTWYSDCQDRQLASSFSSYTKAYFSPPLIKQELAQFRLSAASASEPLADDAFTIKVAPSVNEISAAYVVDEQEGFEVAIRLPSEFPLRAAEVKDIRGVAGMENRRRAWVFGVQNAVQVRLK</sequence>
<dbReference type="PANTHER" id="PTHR12389:SF0">
    <property type="entry name" value="E3 UBIQUITIN-PROTEIN LIGASE LISTERIN"/>
    <property type="match status" value="1"/>
</dbReference>
<feature type="transmembrane region" description="Helical" evidence="2">
    <location>
        <begin position="133"/>
        <end position="156"/>
    </location>
</feature>